<name>A0A835JRR4_9ROSI</name>
<keyword evidence="1" id="KW-0472">Membrane</keyword>
<feature type="transmembrane region" description="Helical" evidence="1">
    <location>
        <begin position="6"/>
        <end position="24"/>
    </location>
</feature>
<dbReference type="OrthoDB" id="1823017at2759"/>
<protein>
    <submittedName>
        <fullName evidence="2">Uncharacterized protein</fullName>
    </submittedName>
</protein>
<evidence type="ECO:0000313" key="2">
    <source>
        <dbReference type="EMBL" id="KAF9674026.1"/>
    </source>
</evidence>
<reference evidence="2 3" key="1">
    <citation type="submission" date="2020-10" db="EMBL/GenBank/DDBJ databases">
        <title>Plant Genome Project.</title>
        <authorList>
            <person name="Zhang R.-G."/>
        </authorList>
    </citation>
    <scope>NUCLEOTIDE SEQUENCE [LARGE SCALE GENOMIC DNA]</scope>
    <source>
        <strain evidence="2">FAFU-HL-1</strain>
        <tissue evidence="2">Leaf</tissue>
    </source>
</reference>
<dbReference type="AlphaFoldDB" id="A0A835JRR4"/>
<organism evidence="2 3">
    <name type="scientific">Salix dunnii</name>
    <dbReference type="NCBI Taxonomy" id="1413687"/>
    <lineage>
        <taxon>Eukaryota</taxon>
        <taxon>Viridiplantae</taxon>
        <taxon>Streptophyta</taxon>
        <taxon>Embryophyta</taxon>
        <taxon>Tracheophyta</taxon>
        <taxon>Spermatophyta</taxon>
        <taxon>Magnoliopsida</taxon>
        <taxon>eudicotyledons</taxon>
        <taxon>Gunneridae</taxon>
        <taxon>Pentapetalae</taxon>
        <taxon>rosids</taxon>
        <taxon>fabids</taxon>
        <taxon>Malpighiales</taxon>
        <taxon>Salicaceae</taxon>
        <taxon>Saliceae</taxon>
        <taxon>Salix</taxon>
    </lineage>
</organism>
<accession>A0A835JRR4</accession>
<sequence>MALEWVVLGYAAGAEAIMVLLLTIPGLDGLRKGLIAVTPVYVGGSVLPVSADGHILEVRDDAELRGRVLYPNRAPPTSEINHEEPEECLVDRYCTRFLLAALLGYSSCCEDRAVESARREAEEPGLMDCLTEINSVFYSFREAKLQTNFILNKLRIML</sequence>
<keyword evidence="1" id="KW-0812">Transmembrane</keyword>
<keyword evidence="3" id="KW-1185">Reference proteome</keyword>
<evidence type="ECO:0000313" key="3">
    <source>
        <dbReference type="Proteomes" id="UP000657918"/>
    </source>
</evidence>
<proteinExistence type="predicted"/>
<dbReference type="Proteomes" id="UP000657918">
    <property type="component" value="Unassembled WGS sequence"/>
</dbReference>
<keyword evidence="1" id="KW-1133">Transmembrane helix</keyword>
<evidence type="ECO:0000256" key="1">
    <source>
        <dbReference type="SAM" id="Phobius"/>
    </source>
</evidence>
<gene>
    <name evidence="2" type="ORF">SADUNF_Sadunf10G0084900</name>
</gene>
<dbReference type="EMBL" id="JADGMS010000010">
    <property type="protein sequence ID" value="KAF9674026.1"/>
    <property type="molecule type" value="Genomic_DNA"/>
</dbReference>
<comment type="caution">
    <text evidence="2">The sequence shown here is derived from an EMBL/GenBank/DDBJ whole genome shotgun (WGS) entry which is preliminary data.</text>
</comment>